<comment type="caution">
    <text evidence="2">The sequence shown here is derived from an EMBL/GenBank/DDBJ whole genome shotgun (WGS) entry which is preliminary data.</text>
</comment>
<reference evidence="2" key="1">
    <citation type="submission" date="2020-03" db="EMBL/GenBank/DDBJ databases">
        <title>Site-based positive gene gene selection in Geosmithia morbida across the United States reveals a broad range of putative effectors and factors for local host and environmental adapation.</title>
        <authorList>
            <person name="Onufrak A."/>
            <person name="Murdoch R.W."/>
            <person name="Gazis R."/>
            <person name="Huff M."/>
            <person name="Staton M."/>
            <person name="Klingeman W."/>
            <person name="Hadziabdic D."/>
        </authorList>
    </citation>
    <scope>NUCLEOTIDE SEQUENCE</scope>
    <source>
        <strain evidence="2">1262</strain>
    </source>
</reference>
<dbReference type="GeneID" id="55971480"/>
<keyword evidence="3" id="KW-1185">Reference proteome</keyword>
<organism evidence="2 3">
    <name type="scientific">Geosmithia morbida</name>
    <dbReference type="NCBI Taxonomy" id="1094350"/>
    <lineage>
        <taxon>Eukaryota</taxon>
        <taxon>Fungi</taxon>
        <taxon>Dikarya</taxon>
        <taxon>Ascomycota</taxon>
        <taxon>Pezizomycotina</taxon>
        <taxon>Sordariomycetes</taxon>
        <taxon>Hypocreomycetidae</taxon>
        <taxon>Hypocreales</taxon>
        <taxon>Bionectriaceae</taxon>
        <taxon>Geosmithia</taxon>
    </lineage>
</organism>
<protein>
    <submittedName>
        <fullName evidence="2">Uncharacterized protein</fullName>
    </submittedName>
</protein>
<feature type="compositionally biased region" description="Basic and acidic residues" evidence="1">
    <location>
        <begin position="91"/>
        <end position="105"/>
    </location>
</feature>
<dbReference type="EMBL" id="JAANYQ010000004">
    <property type="protein sequence ID" value="KAF4124586.1"/>
    <property type="molecule type" value="Genomic_DNA"/>
</dbReference>
<dbReference type="OrthoDB" id="2532734at2759"/>
<evidence type="ECO:0000256" key="1">
    <source>
        <dbReference type="SAM" id="MobiDB-lite"/>
    </source>
</evidence>
<feature type="compositionally biased region" description="Low complexity" evidence="1">
    <location>
        <begin position="22"/>
        <end position="34"/>
    </location>
</feature>
<proteinExistence type="predicted"/>
<dbReference type="AlphaFoldDB" id="A0A9P4YZG6"/>
<sequence>MQPVPSSSHAGQDPSLSEETRTTITIHFTDTTSTQNQLSNMPSDQDKQNKPEGEKEFGIQPIKDAADKDPKFAPFGAHPGPQLASMPGQEGTKEERQARKEALNK</sequence>
<feature type="region of interest" description="Disordered" evidence="1">
    <location>
        <begin position="1"/>
        <end position="105"/>
    </location>
</feature>
<feature type="compositionally biased region" description="Polar residues" evidence="1">
    <location>
        <begin position="1"/>
        <end position="17"/>
    </location>
</feature>
<dbReference type="Proteomes" id="UP000749293">
    <property type="component" value="Unassembled WGS sequence"/>
</dbReference>
<evidence type="ECO:0000313" key="3">
    <source>
        <dbReference type="Proteomes" id="UP000749293"/>
    </source>
</evidence>
<evidence type="ECO:0000313" key="2">
    <source>
        <dbReference type="EMBL" id="KAF4124586.1"/>
    </source>
</evidence>
<feature type="compositionally biased region" description="Basic and acidic residues" evidence="1">
    <location>
        <begin position="44"/>
        <end position="57"/>
    </location>
</feature>
<gene>
    <name evidence="2" type="ORF">GMORB2_5252</name>
</gene>
<name>A0A9P4YZG6_9HYPO</name>
<accession>A0A9P4YZG6</accession>
<dbReference type="RefSeq" id="XP_035323238.1">
    <property type="nucleotide sequence ID" value="XM_035467226.1"/>
</dbReference>